<feature type="transmembrane region" description="Helical" evidence="8">
    <location>
        <begin position="385"/>
        <end position="405"/>
    </location>
</feature>
<feature type="transmembrane region" description="Helical" evidence="8">
    <location>
        <begin position="350"/>
        <end position="373"/>
    </location>
</feature>
<feature type="transmembrane region" description="Helical" evidence="8">
    <location>
        <begin position="270"/>
        <end position="288"/>
    </location>
</feature>
<evidence type="ECO:0000256" key="1">
    <source>
        <dbReference type="ARBA" id="ARBA00004651"/>
    </source>
</evidence>
<feature type="transmembrane region" description="Helical" evidence="8">
    <location>
        <begin position="41"/>
        <end position="60"/>
    </location>
</feature>
<dbReference type="InterPro" id="IPR051050">
    <property type="entry name" value="Lipid_II_flippase_MurJ/MviN"/>
</dbReference>
<keyword evidence="5" id="KW-0573">Peptidoglycan synthesis</keyword>
<dbReference type="PRINTS" id="PR01806">
    <property type="entry name" value="VIRFACTRMVIN"/>
</dbReference>
<evidence type="ECO:0000256" key="8">
    <source>
        <dbReference type="SAM" id="Phobius"/>
    </source>
</evidence>
<feature type="transmembrane region" description="Helical" evidence="8">
    <location>
        <begin position="453"/>
        <end position="472"/>
    </location>
</feature>
<name>A0ABP9PDU8_9PSEU</name>
<feature type="transmembrane region" description="Helical" evidence="8">
    <location>
        <begin position="411"/>
        <end position="433"/>
    </location>
</feature>
<feature type="transmembrane region" description="Helical" evidence="8">
    <location>
        <begin position="316"/>
        <end position="338"/>
    </location>
</feature>
<comment type="subcellular location">
    <subcellularLocation>
        <location evidence="1">Cell membrane</location>
        <topology evidence="1">Multi-pass membrane protein</topology>
    </subcellularLocation>
</comment>
<dbReference type="CDD" id="cd13123">
    <property type="entry name" value="MATE_MurJ_like"/>
    <property type="match status" value="1"/>
</dbReference>
<sequence length="524" mass="55172">MALASLVSRITGFARQLALAAALGLAVVNDSYTVANTLPNIVYELLLGGVLTSVMVPLLVRAQRDDADGGLEYTRKLLTVAAVVLLVATLIAIACAPLLTYLYLGSGDGHSAANPRLASAFALLLLPQIVFYGLGALFGAILNTRGVFGPFAWAPVLNNVVMLGVIGAYLATPGEIDLTNIRFDDPKLLVLGIGTTLGIVVQTLVLLPSMRKVGVRWRPRLGWDRRLTEAGGLALWVIAYVLIGQLGYIVTTRVAGPNSGSVATYTNAWLLLQVPYGVLGVSLLTALLPRMSRAAAAGNMTGVVSDLSLGSRYSTVALIPVTVLISLFGGSIGVALFSMGRTSEASAARLGATLAVSAFGLLPYALTMLQLRVFYAMKDARTPTLIQMMMVAVKVPLLLLCPMVLSPENVVLGLGVANSFSFLVGALVGQVWLRIRCGTLDTSSSFLTFGKTAVCSSIGGFVAVGLMWYALGGVLDGWPPVARAWVELVGGTAITLLVTLGMMRLVRLGELDPIWQRVRGRAGK</sequence>
<organism evidence="9 10">
    <name type="scientific">Pseudonocardia eucalypti</name>
    <dbReference type="NCBI Taxonomy" id="648755"/>
    <lineage>
        <taxon>Bacteria</taxon>
        <taxon>Bacillati</taxon>
        <taxon>Actinomycetota</taxon>
        <taxon>Actinomycetes</taxon>
        <taxon>Pseudonocardiales</taxon>
        <taxon>Pseudonocardiaceae</taxon>
        <taxon>Pseudonocardia</taxon>
    </lineage>
</organism>
<evidence type="ECO:0000256" key="7">
    <source>
        <dbReference type="ARBA" id="ARBA00023136"/>
    </source>
</evidence>
<dbReference type="Proteomes" id="UP001428817">
    <property type="component" value="Unassembled WGS sequence"/>
</dbReference>
<dbReference type="PANTHER" id="PTHR47019:SF1">
    <property type="entry name" value="LIPID II FLIPPASE MURJ"/>
    <property type="match status" value="1"/>
</dbReference>
<dbReference type="PANTHER" id="PTHR47019">
    <property type="entry name" value="LIPID II FLIPPASE MURJ"/>
    <property type="match status" value="1"/>
</dbReference>
<feature type="transmembrane region" description="Helical" evidence="8">
    <location>
        <begin position="190"/>
        <end position="209"/>
    </location>
</feature>
<dbReference type="EMBL" id="BAABJP010000001">
    <property type="protein sequence ID" value="GAA5144527.1"/>
    <property type="molecule type" value="Genomic_DNA"/>
</dbReference>
<keyword evidence="3 8" id="KW-0812">Transmembrane</keyword>
<keyword evidence="6 8" id="KW-1133">Transmembrane helix</keyword>
<keyword evidence="4" id="KW-0133">Cell shape</keyword>
<keyword evidence="7 8" id="KW-0472">Membrane</keyword>
<feature type="transmembrane region" description="Helical" evidence="8">
    <location>
        <begin position="151"/>
        <end position="170"/>
    </location>
</feature>
<feature type="transmembrane region" description="Helical" evidence="8">
    <location>
        <begin position="116"/>
        <end position="139"/>
    </location>
</feature>
<dbReference type="InterPro" id="IPR004268">
    <property type="entry name" value="MurJ"/>
</dbReference>
<evidence type="ECO:0000256" key="4">
    <source>
        <dbReference type="ARBA" id="ARBA00022960"/>
    </source>
</evidence>
<gene>
    <name evidence="9" type="primary">murJ</name>
    <name evidence="9" type="ORF">GCM10023321_01080</name>
</gene>
<evidence type="ECO:0000313" key="9">
    <source>
        <dbReference type="EMBL" id="GAA5144527.1"/>
    </source>
</evidence>
<proteinExistence type="predicted"/>
<reference evidence="10" key="1">
    <citation type="journal article" date="2019" name="Int. J. Syst. Evol. Microbiol.">
        <title>The Global Catalogue of Microorganisms (GCM) 10K type strain sequencing project: providing services to taxonomists for standard genome sequencing and annotation.</title>
        <authorList>
            <consortium name="The Broad Institute Genomics Platform"/>
            <consortium name="The Broad Institute Genome Sequencing Center for Infectious Disease"/>
            <person name="Wu L."/>
            <person name="Ma J."/>
        </authorList>
    </citation>
    <scope>NUCLEOTIDE SEQUENCE [LARGE SCALE GENOMIC DNA]</scope>
    <source>
        <strain evidence="10">JCM 18303</strain>
    </source>
</reference>
<accession>A0ABP9PDU8</accession>
<keyword evidence="2" id="KW-1003">Cell membrane</keyword>
<evidence type="ECO:0000256" key="6">
    <source>
        <dbReference type="ARBA" id="ARBA00022989"/>
    </source>
</evidence>
<feature type="transmembrane region" description="Helical" evidence="8">
    <location>
        <begin position="230"/>
        <end position="250"/>
    </location>
</feature>
<dbReference type="NCBIfam" id="TIGR01695">
    <property type="entry name" value="murJ_mviN"/>
    <property type="match status" value="1"/>
</dbReference>
<protein>
    <submittedName>
        <fullName evidence="9">Murein biosynthesis integral membrane protein MurJ</fullName>
    </submittedName>
</protein>
<evidence type="ECO:0000256" key="3">
    <source>
        <dbReference type="ARBA" id="ARBA00022692"/>
    </source>
</evidence>
<comment type="caution">
    <text evidence="9">The sequence shown here is derived from an EMBL/GenBank/DDBJ whole genome shotgun (WGS) entry which is preliminary data.</text>
</comment>
<keyword evidence="10" id="KW-1185">Reference proteome</keyword>
<feature type="transmembrane region" description="Helical" evidence="8">
    <location>
        <begin position="484"/>
        <end position="506"/>
    </location>
</feature>
<evidence type="ECO:0000256" key="2">
    <source>
        <dbReference type="ARBA" id="ARBA00022475"/>
    </source>
</evidence>
<feature type="transmembrane region" description="Helical" evidence="8">
    <location>
        <begin position="80"/>
        <end position="104"/>
    </location>
</feature>
<evidence type="ECO:0000256" key="5">
    <source>
        <dbReference type="ARBA" id="ARBA00022984"/>
    </source>
</evidence>
<dbReference type="Pfam" id="PF03023">
    <property type="entry name" value="MurJ"/>
    <property type="match status" value="1"/>
</dbReference>
<evidence type="ECO:0000313" key="10">
    <source>
        <dbReference type="Proteomes" id="UP001428817"/>
    </source>
</evidence>